<feature type="binding site" evidence="4">
    <location>
        <position position="61"/>
    </location>
    <ligand>
        <name>Zn(2+)</name>
        <dbReference type="ChEBI" id="CHEBI:29105"/>
    </ligand>
</feature>
<dbReference type="InterPro" id="IPR032466">
    <property type="entry name" value="Metal_Hydrolase"/>
</dbReference>
<dbReference type="AlphaFoldDB" id="A0A8A3S3M9"/>
<comment type="cofactor">
    <cofactor evidence="4">
        <name>Zn(2+)</name>
        <dbReference type="ChEBI" id="CHEBI:29105"/>
    </cofactor>
    <text evidence="4">Binds 1 zinc ion per subunit.</text>
</comment>
<feature type="binding site" evidence="4">
    <location>
        <position position="298"/>
    </location>
    <ligand>
        <name>substrate</name>
    </ligand>
</feature>
<name>A0A8A3S3M9_9EURY</name>
<keyword evidence="7" id="KW-1185">Reference proteome</keyword>
<keyword evidence="1 4" id="KW-0479">Metal-binding</keyword>
<dbReference type="PANTHER" id="PTHR43794:SF11">
    <property type="entry name" value="AMIDOHYDROLASE-RELATED DOMAIN-CONTAINING PROTEIN"/>
    <property type="match status" value="1"/>
</dbReference>
<feature type="binding site" evidence="4">
    <location>
        <position position="209"/>
    </location>
    <ligand>
        <name>Zn(2+)</name>
        <dbReference type="ChEBI" id="CHEBI:29105"/>
    </ligand>
</feature>
<comment type="function">
    <text evidence="4">Catalyzes the deamination of three SAM-derived enzymatic products, namely 5'-deoxyadenosine, S-adenosyl-L-homocysteine, and 5'-methylthioadenosine, to produce the inosine analogs. Can also deaminate adenosine. The preferred substrate for this enzyme is 5'-deoxyadenosine, but all these substrates are efficiently deaminated. Likely functions in a S-adenosyl-L-methionine (SAM) recycling pathway from S-adenosyl-L-homocysteine (SAH) produced from SAM-dependent methylation reactions. May also be involved in the recycling of 5'-deoxyadenosine, whereupon the 5'-deoxyribose moiety of 5'-deoxyinosine is further metabolized to deoxyhexoses used for the biosynthesis of aromatic amino acids in methanogens.</text>
</comment>
<dbReference type="GO" id="GO:0006556">
    <property type="term" value="P:S-adenosylmethionine biosynthetic process"/>
    <property type="evidence" value="ECO:0007669"/>
    <property type="project" value="UniProtKB-UniRule"/>
</dbReference>
<dbReference type="SUPFAM" id="SSF51338">
    <property type="entry name" value="Composite domain of metallo-dependent hydrolases"/>
    <property type="match status" value="2"/>
</dbReference>
<dbReference type="EC" id="3.5.4.4" evidence="4"/>
<comment type="catalytic activity">
    <reaction evidence="4">
        <text>S-methyl-5'-thioadenosine + H2O + H(+) = S-methyl-5'-thioinosine + NH4(+)</text>
        <dbReference type="Rhea" id="RHEA:25025"/>
        <dbReference type="ChEBI" id="CHEBI:15377"/>
        <dbReference type="ChEBI" id="CHEBI:15378"/>
        <dbReference type="ChEBI" id="CHEBI:17509"/>
        <dbReference type="ChEBI" id="CHEBI:28938"/>
        <dbReference type="ChEBI" id="CHEBI:48595"/>
        <dbReference type="EC" id="3.5.4.31"/>
    </reaction>
</comment>
<sequence length="433" mass="46836">MKETYNGEDVLVRDVEVQGRRVNITIEGGRFAAIGEDAGGEADVVIDGRGAVAIPGLYNTHTHAAMTLLRGYADDMILQEWLSEKIWPLEAHLTGEDVYWGTQLACLEMIRSGTVGFNDMYFFMEDAARAVETMGIKAQLSYGFIDLFDEEKREKEIKATKALASSIQAMNNPRIKAAVGPHSVYTVSEEGLSWCAEFSRQQDINIHVHLAETEKEVTDCVAKTGVRPTQVLDRCGLLTPRTVAAHCCWLDSDDCALLGDRGVFASHNPASNMKLAVGRAMPYGLLKERGAGLCLGTDGCSSNNNLDMFEEMKFAALLQKFFWHSPTILPAGEALQMATANGAAALGFEGGQLEVGAPADLVLLDRRAACNTPLYNPTSNAVYACNGGAVTTVLCDGRVLMQDRVVPGEAEVLDGARQAIAGLLERHRASVSE</sequence>
<dbReference type="Gene3D" id="3.20.20.140">
    <property type="entry name" value="Metal-dependent hydrolases"/>
    <property type="match status" value="1"/>
</dbReference>
<evidence type="ECO:0000259" key="5">
    <source>
        <dbReference type="Pfam" id="PF01979"/>
    </source>
</evidence>
<dbReference type="EMBL" id="CP036172">
    <property type="protein sequence ID" value="QSZ66662.1"/>
    <property type="molecule type" value="Genomic_DNA"/>
</dbReference>
<dbReference type="PANTHER" id="PTHR43794">
    <property type="entry name" value="AMINOHYDROLASE SSNA-RELATED"/>
    <property type="match status" value="1"/>
</dbReference>
<comment type="catalytic activity">
    <reaction evidence="4">
        <text>5'-deoxyadenosine + H2O + H(+) = 5'-deoxyinosine + NH4(+)</text>
        <dbReference type="Rhea" id="RHEA:42892"/>
        <dbReference type="ChEBI" id="CHEBI:15377"/>
        <dbReference type="ChEBI" id="CHEBI:15378"/>
        <dbReference type="ChEBI" id="CHEBI:17319"/>
        <dbReference type="ChEBI" id="CHEBI:28938"/>
        <dbReference type="ChEBI" id="CHEBI:82775"/>
        <dbReference type="EC" id="3.5.4.41"/>
    </reaction>
</comment>
<feature type="binding site" evidence="4">
    <location>
        <position position="90"/>
    </location>
    <ligand>
        <name>substrate</name>
    </ligand>
</feature>
<feature type="binding site" evidence="4">
    <location>
        <position position="63"/>
    </location>
    <ligand>
        <name>Zn(2+)</name>
        <dbReference type="ChEBI" id="CHEBI:29105"/>
    </ligand>
</feature>
<reference evidence="6" key="1">
    <citation type="journal article" date="2001" name="Int. J. Syst. Evol. Microbiol.">
        <title>Methanofollis aquaemaris sp. nov., a methanogen isolated from an aquaculture fish pond.</title>
        <authorList>
            <person name="Lai M.C."/>
            <person name="Chen S.C."/>
        </authorList>
    </citation>
    <scope>NUCLEOTIDE SEQUENCE</scope>
    <source>
        <strain evidence="6">N2F9704</strain>
    </source>
</reference>
<evidence type="ECO:0000256" key="4">
    <source>
        <dbReference type="HAMAP-Rule" id="MF_01281"/>
    </source>
</evidence>
<dbReference type="KEGG" id="maqe:RJ40_03685"/>
<comment type="subunit">
    <text evidence="4">Homotetramer.</text>
</comment>
<dbReference type="FunFam" id="3.20.20.140:FF:000014">
    <property type="entry name" value="5-methylthioadenosine/S-adenosylhomocysteine deaminase"/>
    <property type="match status" value="1"/>
</dbReference>
<gene>
    <name evidence="4" type="primary">dadD</name>
    <name evidence="6" type="ORF">RJ40_03685</name>
</gene>
<dbReference type="EC" id="3.5.4.28" evidence="4"/>
<organism evidence="6 7">
    <name type="scientific">Methanofollis aquaemaris</name>
    <dbReference type="NCBI Taxonomy" id="126734"/>
    <lineage>
        <taxon>Archaea</taxon>
        <taxon>Methanobacteriati</taxon>
        <taxon>Methanobacteriota</taxon>
        <taxon>Stenosarchaea group</taxon>
        <taxon>Methanomicrobia</taxon>
        <taxon>Methanomicrobiales</taxon>
        <taxon>Methanomicrobiaceae</taxon>
        <taxon>Methanofollis</taxon>
    </lineage>
</organism>
<dbReference type="Proteomes" id="UP001042704">
    <property type="component" value="Chromosome"/>
</dbReference>
<keyword evidence="3 4" id="KW-0862">Zinc</keyword>
<feature type="domain" description="Amidohydrolase-related" evidence="5">
    <location>
        <begin position="53"/>
        <end position="399"/>
    </location>
</feature>
<reference evidence="6" key="2">
    <citation type="submission" date="2019-02" db="EMBL/GenBank/DDBJ databases">
        <authorList>
            <person name="Chen S.-C."/>
            <person name="Chien H.-H."/>
            <person name="Lai M.-C."/>
        </authorList>
    </citation>
    <scope>NUCLEOTIDE SEQUENCE</scope>
    <source>
        <strain evidence="6">N2F9704</strain>
    </source>
</reference>
<dbReference type="GO" id="GO:0090614">
    <property type="term" value="F:5'-methylthioadenosine deaminase activity"/>
    <property type="evidence" value="ECO:0007669"/>
    <property type="project" value="UniProtKB-EC"/>
</dbReference>
<comment type="caution">
    <text evidence="4">Lacks conserved residue(s) required for the propagation of feature annotation.</text>
</comment>
<dbReference type="SUPFAM" id="SSF51556">
    <property type="entry name" value="Metallo-dependent hydrolases"/>
    <property type="match status" value="1"/>
</dbReference>
<dbReference type="GeneID" id="76423432"/>
<proteinExistence type="inferred from homology"/>
<dbReference type="GO" id="GO:0090613">
    <property type="term" value="F:5'-deoxyadenosine deaminase activity"/>
    <property type="evidence" value="ECO:0007669"/>
    <property type="project" value="UniProtKB-UniRule"/>
</dbReference>
<feature type="binding site" evidence="4">
    <location>
        <position position="182"/>
    </location>
    <ligand>
        <name>substrate</name>
    </ligand>
</feature>
<dbReference type="GO" id="GO:0050270">
    <property type="term" value="F:S-adenosylhomocysteine deaminase activity"/>
    <property type="evidence" value="ECO:0007669"/>
    <property type="project" value="UniProtKB-EC"/>
</dbReference>
<dbReference type="InterPro" id="IPR006680">
    <property type="entry name" value="Amidohydro-rel"/>
</dbReference>
<dbReference type="EC" id="3.5.4.31" evidence="4"/>
<feature type="binding site" evidence="4">
    <location>
        <position position="212"/>
    </location>
    <ligand>
        <name>substrate</name>
    </ligand>
</feature>
<comment type="catalytic activity">
    <reaction evidence="4">
        <text>adenosine + H2O + H(+) = inosine + NH4(+)</text>
        <dbReference type="Rhea" id="RHEA:24408"/>
        <dbReference type="ChEBI" id="CHEBI:15377"/>
        <dbReference type="ChEBI" id="CHEBI:15378"/>
        <dbReference type="ChEBI" id="CHEBI:16335"/>
        <dbReference type="ChEBI" id="CHEBI:17596"/>
        <dbReference type="ChEBI" id="CHEBI:28938"/>
        <dbReference type="EC" id="3.5.4.4"/>
    </reaction>
</comment>
<dbReference type="GO" id="GO:0004000">
    <property type="term" value="F:adenosine deaminase activity"/>
    <property type="evidence" value="ECO:0007669"/>
    <property type="project" value="UniProtKB-UniRule"/>
</dbReference>
<evidence type="ECO:0000256" key="2">
    <source>
        <dbReference type="ARBA" id="ARBA00022801"/>
    </source>
</evidence>
<evidence type="ECO:0000256" key="3">
    <source>
        <dbReference type="ARBA" id="ARBA00022833"/>
    </source>
</evidence>
<dbReference type="CDD" id="cd01298">
    <property type="entry name" value="ATZ_TRZ_like"/>
    <property type="match status" value="1"/>
</dbReference>
<dbReference type="InterPro" id="IPR023512">
    <property type="entry name" value="Deaminase_MtaD/DadD"/>
</dbReference>
<dbReference type="InterPro" id="IPR011059">
    <property type="entry name" value="Metal-dep_hydrolase_composite"/>
</dbReference>
<accession>A0A8A3S3M9</accession>
<dbReference type="InterPro" id="IPR050287">
    <property type="entry name" value="MTA/SAH_deaminase"/>
</dbReference>
<comment type="catalytic activity">
    <reaction evidence="4">
        <text>S-adenosyl-L-homocysteine + H2O + H(+) = S-inosyl-L-homocysteine + NH4(+)</text>
        <dbReference type="Rhea" id="RHEA:20716"/>
        <dbReference type="ChEBI" id="CHEBI:15377"/>
        <dbReference type="ChEBI" id="CHEBI:15378"/>
        <dbReference type="ChEBI" id="CHEBI:28938"/>
        <dbReference type="ChEBI" id="CHEBI:57856"/>
        <dbReference type="ChEBI" id="CHEBI:57985"/>
        <dbReference type="EC" id="3.5.4.28"/>
    </reaction>
</comment>
<dbReference type="RefSeq" id="WP_265582014.1">
    <property type="nucleotide sequence ID" value="NZ_CP036172.1"/>
</dbReference>
<comment type="pathway">
    <text evidence="4">Amino-acid biosynthesis; S-adenosyl-L-methionine biosynthesis.</text>
</comment>
<comment type="similarity">
    <text evidence="4">Belongs to the metallo-dependent hydrolases superfamily. MTA/SAH deaminase family.</text>
</comment>
<dbReference type="Gene3D" id="2.30.40.10">
    <property type="entry name" value="Urease, subunit C, domain 1"/>
    <property type="match status" value="1"/>
</dbReference>
<dbReference type="EC" id="3.5.4.41" evidence="4"/>
<dbReference type="Pfam" id="PF01979">
    <property type="entry name" value="Amidohydro_1"/>
    <property type="match status" value="1"/>
</dbReference>
<dbReference type="HAMAP" id="MF_01281">
    <property type="entry name" value="MTA_SAH_deamin"/>
    <property type="match status" value="1"/>
</dbReference>
<keyword evidence="2 4" id="KW-0378">Hydrolase</keyword>
<dbReference type="UniPathway" id="UPA00315"/>
<evidence type="ECO:0000256" key="1">
    <source>
        <dbReference type="ARBA" id="ARBA00022723"/>
    </source>
</evidence>
<evidence type="ECO:0000313" key="6">
    <source>
        <dbReference type="EMBL" id="QSZ66662.1"/>
    </source>
</evidence>
<protein>
    <recommendedName>
        <fullName evidence="4">5'-deoxyadenosine deaminase</fullName>
        <shortName evidence="4">5'-dA deaminase</shortName>
        <ecNumber evidence="4">3.5.4.41</ecNumber>
    </recommendedName>
    <alternativeName>
        <fullName evidence="4">5'-methylthioadenosine deaminase</fullName>
        <shortName evidence="4">MTA deaminase</shortName>
        <ecNumber evidence="4">3.5.4.31</ecNumber>
    </alternativeName>
    <alternativeName>
        <fullName evidence="4">Adenosine deaminase</fullName>
        <ecNumber evidence="4">3.5.4.4</ecNumber>
    </alternativeName>
    <alternativeName>
        <fullName evidence="4">S-adenosylhomocysteine deaminase</fullName>
        <shortName evidence="4">SAH deaminase</shortName>
        <ecNumber evidence="4">3.5.4.28</ecNumber>
    </alternativeName>
</protein>
<dbReference type="GO" id="GO:0046872">
    <property type="term" value="F:metal ion binding"/>
    <property type="evidence" value="ECO:0007669"/>
    <property type="project" value="UniProtKB-KW"/>
</dbReference>
<feature type="binding site" evidence="4">
    <location>
        <position position="298"/>
    </location>
    <ligand>
        <name>Zn(2+)</name>
        <dbReference type="ChEBI" id="CHEBI:29105"/>
    </ligand>
</feature>
<evidence type="ECO:0000313" key="7">
    <source>
        <dbReference type="Proteomes" id="UP001042704"/>
    </source>
</evidence>
<comment type="miscellaneous">
    <text evidence="4">SAH is a product of SAM methyltransferases and is known to be a feedback inhibitor of these enzymes. As a result of this inhibition, organisms have evolved efficient enzymes to metabolize SAH via different pathways. The pathway found in methanogens differs from the canonical pathway, it uses the deamination of S-adenosyl-L-homocysteine to form S-inosyl-L-homocysteine for the regeneration of SAM from S-adenosyl-L-homocysteine. 5'-deoxyadenosine is a radical SAM enzyme reaction product which strongly inhibits radical SAM enzymes. A pathway for removing this product must be present in methanogens where the MTA/SAH nucleosidase which normally metabolizes this compound is absent.</text>
</comment>